<dbReference type="GO" id="GO:0005737">
    <property type="term" value="C:cytoplasm"/>
    <property type="evidence" value="ECO:0007669"/>
    <property type="project" value="TreeGrafter"/>
</dbReference>
<accession>A0A8H4B8M9</accession>
<dbReference type="InterPro" id="IPR003591">
    <property type="entry name" value="Leu-rich_rpt_typical-subtyp"/>
</dbReference>
<dbReference type="Pfam" id="PF13855">
    <property type="entry name" value="LRR_8"/>
    <property type="match status" value="2"/>
</dbReference>
<reference evidence="4 5" key="1">
    <citation type="submission" date="2019-09" db="EMBL/GenBank/DDBJ databases">
        <authorList>
            <consortium name="DOE Joint Genome Institute"/>
            <person name="Mondo S.J."/>
            <person name="Navarro-Mendoza M.I."/>
            <person name="Perez-Arques C."/>
            <person name="Panchal S."/>
            <person name="Nicolas F.E."/>
            <person name="Ganguly P."/>
            <person name="Pangilinan J."/>
            <person name="Grigoriev I."/>
            <person name="Heitman J."/>
            <person name="Sanya K."/>
            <person name="Garre V."/>
        </authorList>
    </citation>
    <scope>NUCLEOTIDE SEQUENCE [LARGE SCALE GENOMIC DNA]</scope>
    <source>
        <strain evidence="4 5">MU402</strain>
    </source>
</reference>
<evidence type="ECO:0008006" key="6">
    <source>
        <dbReference type="Google" id="ProtNLM"/>
    </source>
</evidence>
<dbReference type="PANTHER" id="PTHR48051">
    <property type="match status" value="1"/>
</dbReference>
<evidence type="ECO:0000256" key="3">
    <source>
        <dbReference type="SAM" id="MobiDB-lite"/>
    </source>
</evidence>
<dbReference type="EMBL" id="JAAECE010000010">
    <property type="protein sequence ID" value="KAF1797173.1"/>
    <property type="molecule type" value="Genomic_DNA"/>
</dbReference>
<dbReference type="PANTHER" id="PTHR48051:SF1">
    <property type="entry name" value="RAS SUPPRESSOR PROTEIN 1"/>
    <property type="match status" value="1"/>
</dbReference>
<dbReference type="InterPro" id="IPR001611">
    <property type="entry name" value="Leu-rich_rpt"/>
</dbReference>
<evidence type="ECO:0000313" key="5">
    <source>
        <dbReference type="Proteomes" id="UP000469890"/>
    </source>
</evidence>
<keyword evidence="1" id="KW-0433">Leucine-rich repeat</keyword>
<comment type="caution">
    <text evidence="4">The sequence shown here is derived from an EMBL/GenBank/DDBJ whole genome shotgun (WGS) entry which is preliminary data.</text>
</comment>
<gene>
    <name evidence="4" type="ORF">FB192DRAFT_1440574</name>
</gene>
<dbReference type="SUPFAM" id="SSF52058">
    <property type="entry name" value="L domain-like"/>
    <property type="match status" value="1"/>
</dbReference>
<dbReference type="PROSITE" id="PS51450">
    <property type="entry name" value="LRR"/>
    <property type="match status" value="3"/>
</dbReference>
<dbReference type="AlphaFoldDB" id="A0A8H4B8M9"/>
<proteinExistence type="predicted"/>
<dbReference type="Gene3D" id="3.80.10.10">
    <property type="entry name" value="Ribonuclease Inhibitor"/>
    <property type="match status" value="1"/>
</dbReference>
<sequence>MGQTISHRNSKSKFGSTVFGYTTSTKVTAPPVYIKEADQEKREDNVLFKPFLYGLQSTGSNSSVDSVATENQGRTDSGFLLTGKDSQLWKDLMYVDQTYYPDQDQKSTPESEIEDLLIGDTLTFKDISCISQNNMQDIDLTRRGFGFISPNIGLLSMIRKLDLSHNQLKEIPEAIGHLQQLENLSVAHNQITFIPDTICHLVHLTDFNLSHNQLEHLTPFISHLKGLQTLQLGHNQLQELTVSVERLCNLTLLDLSYNPIHVLPAEITQLPFLRRLRLDGCPFTNSLDQPFELAHDPPSLLETCARYIIKNEHQVLSSVMRSNKQAKNKAMATKETLKSLLSDPLYHYLSTFSACSHCQGPYFESFVKRGRWIERNDVWVPLEYRLCSAHWSDESDRVYAMFSASQPSAFAYTSKKGGAATVPITTTLLTKPKPRLPLLEIPVMEQASSPSSAVTAVIGSTPTPPALAITRRSCLNQQRKSSSIDAPPTVMQSTTTHQMQINEEESISILPNETTSSSSSTTIPNPPSSAVKRWRFKVRNNSSLFLKKHRLY</sequence>
<dbReference type="SMART" id="SM00369">
    <property type="entry name" value="LRR_TYP"/>
    <property type="match status" value="5"/>
</dbReference>
<evidence type="ECO:0000256" key="1">
    <source>
        <dbReference type="ARBA" id="ARBA00022614"/>
    </source>
</evidence>
<dbReference type="Proteomes" id="UP000469890">
    <property type="component" value="Unassembled WGS sequence"/>
</dbReference>
<dbReference type="InterPro" id="IPR050216">
    <property type="entry name" value="LRR_domain-containing"/>
</dbReference>
<organism evidence="4 5">
    <name type="scientific">Mucor circinelloides f. lusitanicus</name>
    <name type="common">Mucor racemosus var. lusitanicus</name>
    <dbReference type="NCBI Taxonomy" id="29924"/>
    <lineage>
        <taxon>Eukaryota</taxon>
        <taxon>Fungi</taxon>
        <taxon>Fungi incertae sedis</taxon>
        <taxon>Mucoromycota</taxon>
        <taxon>Mucoromycotina</taxon>
        <taxon>Mucoromycetes</taxon>
        <taxon>Mucorales</taxon>
        <taxon>Mucorineae</taxon>
        <taxon>Mucoraceae</taxon>
        <taxon>Mucor</taxon>
    </lineage>
</organism>
<name>A0A8H4B8M9_MUCCL</name>
<evidence type="ECO:0000256" key="2">
    <source>
        <dbReference type="ARBA" id="ARBA00022737"/>
    </source>
</evidence>
<protein>
    <recommendedName>
        <fullName evidence="6">L domain-like protein</fullName>
    </recommendedName>
</protein>
<dbReference type="InterPro" id="IPR032675">
    <property type="entry name" value="LRR_dom_sf"/>
</dbReference>
<evidence type="ECO:0000313" key="4">
    <source>
        <dbReference type="EMBL" id="KAF1797173.1"/>
    </source>
</evidence>
<keyword evidence="2" id="KW-0677">Repeat</keyword>
<feature type="region of interest" description="Disordered" evidence="3">
    <location>
        <begin position="477"/>
        <end position="496"/>
    </location>
</feature>